<sequence>MLEHFKTSKWCKHILFLAFLISSIHQIRAQNDTLVLKNNDKLIGEIKEMSKGVLTIKTPYSDSDFKVKWKEVVKVSSNQTYLMTLSDGRRINSILKSTPGEEGKVTLVQDNIELVSDIEDIVYIKAIKGSFISRVDASLSIGFNFAKTNNLTQFSILSNIGYTADKWGFTAGFNSVRSNQDDVDETKRTDANIGAKYFMKRDWFALANADFLSNDEQLLKLRSSTQGGIGKYFIHSNRVYFATGTGLAWTNENYTDPSLKTKNSLEAFLSLELNMFDYDDLSLYSKFVVYPSLTESDRIRTDLNLNVKYDLPLDFFVQLGLTHNYDSQPIEGASTTDYVFQTTIGWELD</sequence>
<dbReference type="RefSeq" id="WP_382384684.1">
    <property type="nucleotide sequence ID" value="NZ_JBHMEZ010000032.1"/>
</dbReference>
<protein>
    <submittedName>
        <fullName evidence="1">DUF481 domain-containing protein</fullName>
    </submittedName>
</protein>
<dbReference type="Proteomes" id="UP001589605">
    <property type="component" value="Unassembled WGS sequence"/>
</dbReference>
<name>A0ABV5F6E5_9FLAO</name>
<accession>A0ABV5F6E5</accession>
<dbReference type="Pfam" id="PF04338">
    <property type="entry name" value="DUF481"/>
    <property type="match status" value="1"/>
</dbReference>
<organism evidence="1 2">
    <name type="scientific">Formosa undariae</name>
    <dbReference type="NCBI Taxonomy" id="1325436"/>
    <lineage>
        <taxon>Bacteria</taxon>
        <taxon>Pseudomonadati</taxon>
        <taxon>Bacteroidota</taxon>
        <taxon>Flavobacteriia</taxon>
        <taxon>Flavobacteriales</taxon>
        <taxon>Flavobacteriaceae</taxon>
        <taxon>Formosa</taxon>
    </lineage>
</organism>
<keyword evidence="2" id="KW-1185">Reference proteome</keyword>
<dbReference type="EMBL" id="JBHMEZ010000032">
    <property type="protein sequence ID" value="MFB9055016.1"/>
    <property type="molecule type" value="Genomic_DNA"/>
</dbReference>
<reference evidence="1 2" key="1">
    <citation type="submission" date="2024-09" db="EMBL/GenBank/DDBJ databases">
        <authorList>
            <person name="Sun Q."/>
            <person name="Mori K."/>
        </authorList>
    </citation>
    <scope>NUCLEOTIDE SEQUENCE [LARGE SCALE GENOMIC DNA]</scope>
    <source>
        <strain evidence="1 2">CECT 8286</strain>
    </source>
</reference>
<evidence type="ECO:0000313" key="1">
    <source>
        <dbReference type="EMBL" id="MFB9055016.1"/>
    </source>
</evidence>
<evidence type="ECO:0000313" key="2">
    <source>
        <dbReference type="Proteomes" id="UP001589605"/>
    </source>
</evidence>
<proteinExistence type="predicted"/>
<comment type="caution">
    <text evidence="1">The sequence shown here is derived from an EMBL/GenBank/DDBJ whole genome shotgun (WGS) entry which is preliminary data.</text>
</comment>
<dbReference type="InterPro" id="IPR007433">
    <property type="entry name" value="DUF481"/>
</dbReference>
<gene>
    <name evidence="1" type="ORF">ACFFVB_18190</name>
</gene>